<evidence type="ECO:0000256" key="9">
    <source>
        <dbReference type="ARBA" id="ARBA00023180"/>
    </source>
</evidence>
<keyword evidence="8" id="KW-0675">Receptor</keyword>
<evidence type="ECO:0000259" key="13">
    <source>
        <dbReference type="PROSITE" id="PS50835"/>
    </source>
</evidence>
<dbReference type="InterPro" id="IPR007110">
    <property type="entry name" value="Ig-like_dom"/>
</dbReference>
<evidence type="ECO:0000256" key="12">
    <source>
        <dbReference type="SAM" id="Phobius"/>
    </source>
</evidence>
<keyword evidence="3 12" id="KW-0812">Transmembrane</keyword>
<proteinExistence type="predicted"/>
<keyword evidence="15" id="KW-1185">Reference proteome</keyword>
<evidence type="ECO:0000256" key="3">
    <source>
        <dbReference type="ARBA" id="ARBA00022692"/>
    </source>
</evidence>
<dbReference type="Proteomes" id="UP001187415">
    <property type="component" value="Unassembled WGS sequence"/>
</dbReference>
<organism evidence="14 15">
    <name type="scientific">Channa striata</name>
    <name type="common">Snakehead murrel</name>
    <name type="synonym">Ophicephalus striatus</name>
    <dbReference type="NCBI Taxonomy" id="64152"/>
    <lineage>
        <taxon>Eukaryota</taxon>
        <taxon>Metazoa</taxon>
        <taxon>Chordata</taxon>
        <taxon>Craniata</taxon>
        <taxon>Vertebrata</taxon>
        <taxon>Euteleostomi</taxon>
        <taxon>Actinopterygii</taxon>
        <taxon>Neopterygii</taxon>
        <taxon>Teleostei</taxon>
        <taxon>Neoteleostei</taxon>
        <taxon>Acanthomorphata</taxon>
        <taxon>Anabantaria</taxon>
        <taxon>Anabantiformes</taxon>
        <taxon>Channoidei</taxon>
        <taxon>Channidae</taxon>
        <taxon>Channa</taxon>
    </lineage>
</organism>
<evidence type="ECO:0000256" key="7">
    <source>
        <dbReference type="ARBA" id="ARBA00023157"/>
    </source>
</evidence>
<reference evidence="14" key="1">
    <citation type="submission" date="2023-07" db="EMBL/GenBank/DDBJ databases">
        <title>Chromosome-level Genome Assembly of Striped Snakehead (Channa striata).</title>
        <authorList>
            <person name="Liu H."/>
        </authorList>
    </citation>
    <scope>NUCLEOTIDE SEQUENCE</scope>
    <source>
        <strain evidence="14">Gz</strain>
        <tissue evidence="14">Muscle</tissue>
    </source>
</reference>
<evidence type="ECO:0000256" key="4">
    <source>
        <dbReference type="ARBA" id="ARBA00022729"/>
    </source>
</evidence>
<evidence type="ECO:0000256" key="10">
    <source>
        <dbReference type="ARBA" id="ARBA00023319"/>
    </source>
</evidence>
<name>A0AA88IHU1_CHASR</name>
<dbReference type="PANTHER" id="PTHR25466:SF9">
    <property type="entry name" value="FIBRONECTIN TYPE-III DOMAIN-CONTAINING PROTEIN"/>
    <property type="match status" value="1"/>
</dbReference>
<keyword evidence="9" id="KW-0325">Glycoprotein</keyword>
<dbReference type="PANTHER" id="PTHR25466">
    <property type="entry name" value="T-LYMPHOCYTE ACTIVATION ANTIGEN"/>
    <property type="match status" value="1"/>
</dbReference>
<dbReference type="InterPro" id="IPR051713">
    <property type="entry name" value="T-cell_Activation_Regulation"/>
</dbReference>
<comment type="subcellular location">
    <subcellularLocation>
        <location evidence="1">Cell membrane</location>
        <topology evidence="1">Single-pass type I membrane protein</topology>
    </subcellularLocation>
</comment>
<keyword evidence="7" id="KW-1015">Disulfide bond</keyword>
<dbReference type="PROSITE" id="PS50835">
    <property type="entry name" value="IG_LIKE"/>
    <property type="match status" value="1"/>
</dbReference>
<dbReference type="GO" id="GO:0007166">
    <property type="term" value="P:cell surface receptor signaling pathway"/>
    <property type="evidence" value="ECO:0007669"/>
    <property type="project" value="TreeGrafter"/>
</dbReference>
<evidence type="ECO:0000256" key="2">
    <source>
        <dbReference type="ARBA" id="ARBA00022475"/>
    </source>
</evidence>
<dbReference type="GO" id="GO:0009897">
    <property type="term" value="C:external side of plasma membrane"/>
    <property type="evidence" value="ECO:0007669"/>
    <property type="project" value="TreeGrafter"/>
</dbReference>
<evidence type="ECO:0000256" key="1">
    <source>
        <dbReference type="ARBA" id="ARBA00004251"/>
    </source>
</evidence>
<dbReference type="InterPro" id="IPR013106">
    <property type="entry name" value="Ig_V-set"/>
</dbReference>
<evidence type="ECO:0000256" key="6">
    <source>
        <dbReference type="ARBA" id="ARBA00023136"/>
    </source>
</evidence>
<dbReference type="GO" id="GO:0042130">
    <property type="term" value="P:negative regulation of T cell proliferation"/>
    <property type="evidence" value="ECO:0007669"/>
    <property type="project" value="TreeGrafter"/>
</dbReference>
<dbReference type="Gene3D" id="2.60.40.10">
    <property type="entry name" value="Immunoglobulins"/>
    <property type="match status" value="1"/>
</dbReference>
<sequence length="212" mass="23380">MWSVQELQKLCCACSSEPNWVKNNTSAFCFSGSHNLTVRSGEDAVLLCEDVTHTVPALLVWIRPELKSEGFIYFDRGDGSGESYQLSSYRGRVELRVPHMKDGNMSVVLKNVTMNDTGTYECRIEKGPPGRTRRGEPELITAIHLKVEDSGYMTGNTKDGGSEDGGSEDGHSRGRVGLLVAVSLFLCGVLVLVLVFIIVKYKRNSQNQSETL</sequence>
<protein>
    <recommendedName>
        <fullName evidence="13">Ig-like domain-containing protein</fullName>
    </recommendedName>
</protein>
<dbReference type="GO" id="GO:0031295">
    <property type="term" value="P:T cell costimulation"/>
    <property type="evidence" value="ECO:0007669"/>
    <property type="project" value="TreeGrafter"/>
</dbReference>
<evidence type="ECO:0000256" key="8">
    <source>
        <dbReference type="ARBA" id="ARBA00023170"/>
    </source>
</evidence>
<accession>A0AA88IHU1</accession>
<dbReference type="SMART" id="SM00409">
    <property type="entry name" value="IG"/>
    <property type="match status" value="1"/>
</dbReference>
<keyword evidence="2" id="KW-1003">Cell membrane</keyword>
<dbReference type="EMBL" id="JAUPFM010000037">
    <property type="protein sequence ID" value="KAK2814559.1"/>
    <property type="molecule type" value="Genomic_DNA"/>
</dbReference>
<gene>
    <name evidence="14" type="ORF">Q5P01_000244</name>
</gene>
<dbReference type="InterPro" id="IPR013783">
    <property type="entry name" value="Ig-like_fold"/>
</dbReference>
<feature type="domain" description="Ig-like" evidence="13">
    <location>
        <begin position="18"/>
        <end position="141"/>
    </location>
</feature>
<dbReference type="InterPro" id="IPR036179">
    <property type="entry name" value="Ig-like_dom_sf"/>
</dbReference>
<dbReference type="AlphaFoldDB" id="A0AA88IHU1"/>
<keyword evidence="4" id="KW-0732">Signal</keyword>
<evidence type="ECO:0000256" key="5">
    <source>
        <dbReference type="ARBA" id="ARBA00022989"/>
    </source>
</evidence>
<dbReference type="SUPFAM" id="SSF48726">
    <property type="entry name" value="Immunoglobulin"/>
    <property type="match status" value="1"/>
</dbReference>
<keyword evidence="10" id="KW-0393">Immunoglobulin domain</keyword>
<evidence type="ECO:0000313" key="15">
    <source>
        <dbReference type="Proteomes" id="UP001187415"/>
    </source>
</evidence>
<evidence type="ECO:0000256" key="11">
    <source>
        <dbReference type="SAM" id="MobiDB-lite"/>
    </source>
</evidence>
<dbReference type="InterPro" id="IPR003599">
    <property type="entry name" value="Ig_sub"/>
</dbReference>
<dbReference type="GO" id="GO:0042102">
    <property type="term" value="P:positive regulation of T cell proliferation"/>
    <property type="evidence" value="ECO:0007669"/>
    <property type="project" value="TreeGrafter"/>
</dbReference>
<dbReference type="GO" id="GO:0071222">
    <property type="term" value="P:cellular response to lipopolysaccharide"/>
    <property type="evidence" value="ECO:0007669"/>
    <property type="project" value="TreeGrafter"/>
</dbReference>
<feature type="transmembrane region" description="Helical" evidence="12">
    <location>
        <begin position="176"/>
        <end position="199"/>
    </location>
</feature>
<feature type="region of interest" description="Disordered" evidence="11">
    <location>
        <begin position="151"/>
        <end position="170"/>
    </location>
</feature>
<dbReference type="Pfam" id="PF07686">
    <property type="entry name" value="V-set"/>
    <property type="match status" value="1"/>
</dbReference>
<evidence type="ECO:0000313" key="14">
    <source>
        <dbReference type="EMBL" id="KAK2814559.1"/>
    </source>
</evidence>
<comment type="caution">
    <text evidence="14">The sequence shown here is derived from an EMBL/GenBank/DDBJ whole genome shotgun (WGS) entry which is preliminary data.</text>
</comment>
<keyword evidence="6 12" id="KW-0472">Membrane</keyword>
<keyword evidence="5 12" id="KW-1133">Transmembrane helix</keyword>
<dbReference type="GO" id="GO:0006955">
    <property type="term" value="P:immune response"/>
    <property type="evidence" value="ECO:0007669"/>
    <property type="project" value="TreeGrafter"/>
</dbReference>